<evidence type="ECO:0000313" key="2">
    <source>
        <dbReference type="Proteomes" id="UP001314241"/>
    </source>
</evidence>
<gene>
    <name evidence="1" type="ORF">R54876_GBNLAHCA_00682</name>
</gene>
<dbReference type="Proteomes" id="UP001314241">
    <property type="component" value="Unassembled WGS sequence"/>
</dbReference>
<reference evidence="1 2" key="1">
    <citation type="submission" date="2024-01" db="EMBL/GenBank/DDBJ databases">
        <authorList>
            <person name="Botero Cardona J."/>
        </authorList>
    </citation>
    <scope>NUCLEOTIDE SEQUENCE [LARGE SCALE GENOMIC DNA]</scope>
    <source>
        <strain evidence="1 2">LMG 33000</strain>
    </source>
</reference>
<accession>A0ABP0ESG3</accession>
<evidence type="ECO:0000313" key="1">
    <source>
        <dbReference type="EMBL" id="CAK8054121.1"/>
    </source>
</evidence>
<dbReference type="InterPro" id="IPR021146">
    <property type="entry name" value="Phage_gp6-like_head-tail"/>
</dbReference>
<name>A0ABP0ESG3_9LACO</name>
<dbReference type="RefSeq" id="WP_349641663.1">
    <property type="nucleotide sequence ID" value="NZ_CAWVOH010000001.1"/>
</dbReference>
<organism evidence="1 2">
    <name type="scientific">Eupransor demetentiae</name>
    <dbReference type="NCBI Taxonomy" id="3109584"/>
    <lineage>
        <taxon>Bacteria</taxon>
        <taxon>Bacillati</taxon>
        <taxon>Bacillota</taxon>
        <taxon>Bacilli</taxon>
        <taxon>Lactobacillales</taxon>
        <taxon>Lactobacillaceae</taxon>
        <taxon>Eupransor</taxon>
    </lineage>
</organism>
<sequence>MTVAKRYAKLVSNTVSVEDKLDILEEEVRNRLAVLLGIEDPTRIPTKFDYIVNDVTASRFSRIGNEGMKSSSQDGLTMTFRDNDFDPYMKEINAYRDKDNYGPRRGRAIFY</sequence>
<comment type="caution">
    <text evidence="1">The sequence shown here is derived from an EMBL/GenBank/DDBJ whole genome shotgun (WGS) entry which is preliminary data.</text>
</comment>
<protein>
    <submittedName>
        <fullName evidence="1">Uncharacterized protein</fullName>
    </submittedName>
</protein>
<keyword evidence="2" id="KW-1185">Reference proteome</keyword>
<dbReference type="EMBL" id="CAWVOH010000001">
    <property type="protein sequence ID" value="CAK8054121.1"/>
    <property type="molecule type" value="Genomic_DNA"/>
</dbReference>
<proteinExistence type="predicted"/>
<dbReference type="Pfam" id="PF05135">
    <property type="entry name" value="Phage_connect_1"/>
    <property type="match status" value="1"/>
</dbReference>